<dbReference type="AlphaFoldDB" id="A0A9Q8T9L6"/>
<dbReference type="GO" id="GO:0016747">
    <property type="term" value="F:acyltransferase activity, transferring groups other than amino-acyl groups"/>
    <property type="evidence" value="ECO:0007669"/>
    <property type="project" value="InterPro"/>
</dbReference>
<gene>
    <name evidence="2" type="ORF">CLUP02_16297</name>
</gene>
<dbReference type="InterPro" id="IPR000182">
    <property type="entry name" value="GNAT_dom"/>
</dbReference>
<name>A0A9Q8T9L6_9PEZI</name>
<organism evidence="2 3">
    <name type="scientific">Colletotrichum lupini</name>
    <dbReference type="NCBI Taxonomy" id="145971"/>
    <lineage>
        <taxon>Eukaryota</taxon>
        <taxon>Fungi</taxon>
        <taxon>Dikarya</taxon>
        <taxon>Ascomycota</taxon>
        <taxon>Pezizomycotina</taxon>
        <taxon>Sordariomycetes</taxon>
        <taxon>Hypocreomycetidae</taxon>
        <taxon>Glomerellales</taxon>
        <taxon>Glomerellaceae</taxon>
        <taxon>Colletotrichum</taxon>
        <taxon>Colletotrichum acutatum species complex</taxon>
    </lineage>
</organism>
<keyword evidence="3" id="KW-1185">Reference proteome</keyword>
<sequence>MSESDGEEHKGCLCAAEKANPWSSVSTFLAPHEHETSSKETMYSQKMHLEVRRCTETDIPRVFEIVSLAFANDHEFVDAVFPEHSTSEGRKLGSERMLAMFHRDPYSNFLKCIDTTTGQIVAAAKWNVYKGGPVPPLPELVGDYWKNDEEKRFAQAIFRGFLAPRQQAIEESGARLVALDMLMCDPQFQGQGAGRLLVRAGLAIADEMGVDAVVEGSDRGKRLYASEGFDGPHYATQDQDLRDLHELKLGANLCDASSNLPMSSCCFNFQGVAHVRLGAPVTSNLSVPATLISGLHEQRGQLIHIAT</sequence>
<dbReference type="SUPFAM" id="SSF55729">
    <property type="entry name" value="Acyl-CoA N-acyltransferases (Nat)"/>
    <property type="match status" value="1"/>
</dbReference>
<reference evidence="2" key="1">
    <citation type="journal article" date="2021" name="Mol. Plant Microbe Interact.">
        <title>Complete Genome Sequence of the Plant-Pathogenic Fungus Colletotrichum lupini.</title>
        <authorList>
            <person name="Baroncelli R."/>
            <person name="Pensec F."/>
            <person name="Da Lio D."/>
            <person name="Boufleur T."/>
            <person name="Vicente I."/>
            <person name="Sarrocco S."/>
            <person name="Picot A."/>
            <person name="Baraldi E."/>
            <person name="Sukno S."/>
            <person name="Thon M."/>
            <person name="Le Floch G."/>
        </authorList>
    </citation>
    <scope>NUCLEOTIDE SEQUENCE</scope>
    <source>
        <strain evidence="2">IMI 504893</strain>
    </source>
</reference>
<dbReference type="PANTHER" id="PTHR42791">
    <property type="entry name" value="GNAT FAMILY ACETYLTRANSFERASE"/>
    <property type="match status" value="1"/>
</dbReference>
<dbReference type="Pfam" id="PF00583">
    <property type="entry name" value="Acetyltransf_1"/>
    <property type="match status" value="1"/>
</dbReference>
<accession>A0A9Q8T9L6</accession>
<dbReference type="EMBL" id="CP019481">
    <property type="protein sequence ID" value="UQC90767.1"/>
    <property type="molecule type" value="Genomic_DNA"/>
</dbReference>
<evidence type="ECO:0000313" key="3">
    <source>
        <dbReference type="Proteomes" id="UP000830671"/>
    </source>
</evidence>
<evidence type="ECO:0000313" key="2">
    <source>
        <dbReference type="EMBL" id="UQC90767.1"/>
    </source>
</evidence>
<dbReference type="KEGG" id="clup:CLUP02_16297"/>
<dbReference type="Proteomes" id="UP000830671">
    <property type="component" value="Chromosome 9"/>
</dbReference>
<protein>
    <recommendedName>
        <fullName evidence="1">N-acetyltransferase domain-containing protein</fullName>
    </recommendedName>
</protein>
<dbReference type="CDD" id="cd04301">
    <property type="entry name" value="NAT_SF"/>
    <property type="match status" value="1"/>
</dbReference>
<feature type="domain" description="N-acetyltransferase" evidence="1">
    <location>
        <begin position="173"/>
        <end position="228"/>
    </location>
</feature>
<dbReference type="InterPro" id="IPR052523">
    <property type="entry name" value="Trichothecene_AcTrans"/>
</dbReference>
<evidence type="ECO:0000259" key="1">
    <source>
        <dbReference type="Pfam" id="PF00583"/>
    </source>
</evidence>
<dbReference type="PANTHER" id="PTHR42791:SF14">
    <property type="entry name" value="N-ACETYLTRANSFERASE DOMAIN-CONTAINING PROTEIN"/>
    <property type="match status" value="1"/>
</dbReference>
<dbReference type="GeneID" id="73350231"/>
<dbReference type="RefSeq" id="XP_049152368.1">
    <property type="nucleotide sequence ID" value="XM_049295221.1"/>
</dbReference>
<proteinExistence type="predicted"/>
<dbReference type="InterPro" id="IPR016181">
    <property type="entry name" value="Acyl_CoA_acyltransferase"/>
</dbReference>
<dbReference type="Gene3D" id="3.40.630.30">
    <property type="match status" value="1"/>
</dbReference>